<feature type="domain" description="Putative restriction endonuclease" evidence="2">
    <location>
        <begin position="16"/>
        <end position="170"/>
    </location>
</feature>
<name>A0ABZ0S5M9_9GAMM</name>
<dbReference type="PANTHER" id="PTHR33352:SF3">
    <property type="entry name" value="SLR1612 PROTEIN"/>
    <property type="match status" value="1"/>
</dbReference>
<reference evidence="3 4" key="1">
    <citation type="journal article" date="2023" name="Microorganisms">
        <title>Thiorhodovibrio frisius and Trv. litoralis spp. nov., Two Novel Members from a Clade of Fastidious Purple Sulfur Bacteria That Exhibit Unique Red-Shifted Light-Harvesting Capabilities.</title>
        <authorList>
            <person name="Methner A."/>
            <person name="Kuzyk S.B."/>
            <person name="Petersen J."/>
            <person name="Bauer S."/>
            <person name="Brinkmann H."/>
            <person name="Sichau K."/>
            <person name="Wanner G."/>
            <person name="Wolf J."/>
            <person name="Neumann-Schaal M."/>
            <person name="Henke P."/>
            <person name="Tank M."/>
            <person name="Sproer C."/>
            <person name="Bunk B."/>
            <person name="Overmann J."/>
        </authorList>
    </citation>
    <scope>NUCLEOTIDE SEQUENCE [LARGE SCALE GENOMIC DNA]</scope>
    <source>
        <strain evidence="3 4">DSM 6702</strain>
    </source>
</reference>
<dbReference type="InterPro" id="IPR012296">
    <property type="entry name" value="Nuclease_put_TT1808"/>
</dbReference>
<dbReference type="Pfam" id="PF05685">
    <property type="entry name" value="Uma2"/>
    <property type="match status" value="1"/>
</dbReference>
<dbReference type="Proteomes" id="UP001432180">
    <property type="component" value="Chromosome"/>
</dbReference>
<dbReference type="PANTHER" id="PTHR33352">
    <property type="entry name" value="SLR1095 PROTEIN"/>
    <property type="match status" value="1"/>
</dbReference>
<dbReference type="InterPro" id="IPR008538">
    <property type="entry name" value="Uma2"/>
</dbReference>
<gene>
    <name evidence="3" type="ORF">Thiowin_00736</name>
</gene>
<dbReference type="EMBL" id="CP121472">
    <property type="protein sequence ID" value="WPL15819.1"/>
    <property type="molecule type" value="Genomic_DNA"/>
</dbReference>
<dbReference type="RefSeq" id="WP_328986367.1">
    <property type="nucleotide sequence ID" value="NZ_CP121472.1"/>
</dbReference>
<feature type="region of interest" description="Disordered" evidence="1">
    <location>
        <begin position="214"/>
        <end position="242"/>
    </location>
</feature>
<evidence type="ECO:0000313" key="3">
    <source>
        <dbReference type="EMBL" id="WPL15819.1"/>
    </source>
</evidence>
<evidence type="ECO:0000313" key="4">
    <source>
        <dbReference type="Proteomes" id="UP001432180"/>
    </source>
</evidence>
<dbReference type="InterPro" id="IPR011335">
    <property type="entry name" value="Restrct_endonuc-II-like"/>
</dbReference>
<dbReference type="SUPFAM" id="SSF52980">
    <property type="entry name" value="Restriction endonuclease-like"/>
    <property type="match status" value="1"/>
</dbReference>
<sequence>MSVTAEQFAELMPAPGQLLSDEPEMESSLHYQQLALLVSCLEWYWRERQDFFIGANLTVYYSQQQLKQRDFRGPDFFLVRDTDRTPRNSWVVWEEGGRYPDLIIELLSDSTARVDRGDKKDLYQNVFRTPEYFWFAPDTLEFAGFRLLHKRYRPITPNKRGQLWSSVLGLFLGIEDGQLRYFERSGDLVPSLPESILCERALLEEERARVAEERGKFEREQERAKQEHERAKRESERADSERLRAEQLAERLRALGVNV</sequence>
<dbReference type="Gene3D" id="3.90.1570.10">
    <property type="entry name" value="tt1808, chain A"/>
    <property type="match status" value="1"/>
</dbReference>
<protein>
    <recommendedName>
        <fullName evidence="2">Putative restriction endonuclease domain-containing protein</fullName>
    </recommendedName>
</protein>
<keyword evidence="4" id="KW-1185">Reference proteome</keyword>
<evidence type="ECO:0000259" key="2">
    <source>
        <dbReference type="Pfam" id="PF05685"/>
    </source>
</evidence>
<accession>A0ABZ0S5M9</accession>
<evidence type="ECO:0000256" key="1">
    <source>
        <dbReference type="SAM" id="MobiDB-lite"/>
    </source>
</evidence>
<organism evidence="3 4">
    <name type="scientific">Thiorhodovibrio winogradskyi</name>
    <dbReference type="NCBI Taxonomy" id="77007"/>
    <lineage>
        <taxon>Bacteria</taxon>
        <taxon>Pseudomonadati</taxon>
        <taxon>Pseudomonadota</taxon>
        <taxon>Gammaproteobacteria</taxon>
        <taxon>Chromatiales</taxon>
        <taxon>Chromatiaceae</taxon>
        <taxon>Thiorhodovibrio</taxon>
    </lineage>
</organism>
<dbReference type="CDD" id="cd06260">
    <property type="entry name" value="DUF820-like"/>
    <property type="match status" value="1"/>
</dbReference>
<proteinExistence type="predicted"/>